<evidence type="ECO:0000313" key="2">
    <source>
        <dbReference type="Proteomes" id="UP001596548"/>
    </source>
</evidence>
<organism evidence="1 2">
    <name type="scientific">Paractinoplanes rhizophilus</name>
    <dbReference type="NCBI Taxonomy" id="1416877"/>
    <lineage>
        <taxon>Bacteria</taxon>
        <taxon>Bacillati</taxon>
        <taxon>Actinomycetota</taxon>
        <taxon>Actinomycetes</taxon>
        <taxon>Micromonosporales</taxon>
        <taxon>Micromonosporaceae</taxon>
        <taxon>Paractinoplanes</taxon>
    </lineage>
</organism>
<gene>
    <name evidence="1" type="ORF">ACFQS1_08715</name>
</gene>
<sequence length="52" mass="5583">MVKKVLTWLGIAFLIFFIAFNPNSAADVFASLGGTIADIARGFGQFFTNLVA</sequence>
<name>A0ABW2HLF1_9ACTN</name>
<accession>A0ABW2HLF1</accession>
<protein>
    <submittedName>
        <fullName evidence="1">Uncharacterized protein</fullName>
    </submittedName>
</protein>
<reference evidence="2" key="1">
    <citation type="journal article" date="2019" name="Int. J. Syst. Evol. Microbiol.">
        <title>The Global Catalogue of Microorganisms (GCM) 10K type strain sequencing project: providing services to taxonomists for standard genome sequencing and annotation.</title>
        <authorList>
            <consortium name="The Broad Institute Genomics Platform"/>
            <consortium name="The Broad Institute Genome Sequencing Center for Infectious Disease"/>
            <person name="Wu L."/>
            <person name="Ma J."/>
        </authorList>
    </citation>
    <scope>NUCLEOTIDE SEQUENCE [LARGE SCALE GENOMIC DNA]</scope>
    <source>
        <strain evidence="2">XZYJT-10</strain>
    </source>
</reference>
<dbReference type="Proteomes" id="UP001596548">
    <property type="component" value="Unassembled WGS sequence"/>
</dbReference>
<dbReference type="EMBL" id="JBHTBJ010000004">
    <property type="protein sequence ID" value="MFC7274059.1"/>
    <property type="molecule type" value="Genomic_DNA"/>
</dbReference>
<evidence type="ECO:0000313" key="1">
    <source>
        <dbReference type="EMBL" id="MFC7274059.1"/>
    </source>
</evidence>
<dbReference type="RefSeq" id="WP_378965685.1">
    <property type="nucleotide sequence ID" value="NZ_JBHTBJ010000004.1"/>
</dbReference>
<keyword evidence="2" id="KW-1185">Reference proteome</keyword>
<comment type="caution">
    <text evidence="1">The sequence shown here is derived from an EMBL/GenBank/DDBJ whole genome shotgun (WGS) entry which is preliminary data.</text>
</comment>
<proteinExistence type="predicted"/>